<dbReference type="EMBL" id="JARJLG010000008">
    <property type="protein sequence ID" value="KAJ7778688.1"/>
    <property type="molecule type" value="Genomic_DNA"/>
</dbReference>
<proteinExistence type="predicted"/>
<feature type="chain" id="PRO_5041940794" evidence="1">
    <location>
        <begin position="27"/>
        <end position="81"/>
    </location>
</feature>
<evidence type="ECO:0000313" key="3">
    <source>
        <dbReference type="Proteomes" id="UP001215280"/>
    </source>
</evidence>
<protein>
    <submittedName>
        <fullName evidence="2">Uncharacterized protein</fullName>
    </submittedName>
</protein>
<keyword evidence="1" id="KW-0732">Signal</keyword>
<keyword evidence="3" id="KW-1185">Reference proteome</keyword>
<comment type="caution">
    <text evidence="2">The sequence shown here is derived from an EMBL/GenBank/DDBJ whole genome shotgun (WGS) entry which is preliminary data.</text>
</comment>
<reference evidence="2" key="1">
    <citation type="submission" date="2023-03" db="EMBL/GenBank/DDBJ databases">
        <title>Massive genome expansion in bonnet fungi (Mycena s.s.) driven by repeated elements and novel gene families across ecological guilds.</title>
        <authorList>
            <consortium name="Lawrence Berkeley National Laboratory"/>
            <person name="Harder C.B."/>
            <person name="Miyauchi S."/>
            <person name="Viragh M."/>
            <person name="Kuo A."/>
            <person name="Thoen E."/>
            <person name="Andreopoulos B."/>
            <person name="Lu D."/>
            <person name="Skrede I."/>
            <person name="Drula E."/>
            <person name="Henrissat B."/>
            <person name="Morin E."/>
            <person name="Kohler A."/>
            <person name="Barry K."/>
            <person name="LaButti K."/>
            <person name="Morin E."/>
            <person name="Salamov A."/>
            <person name="Lipzen A."/>
            <person name="Mereny Z."/>
            <person name="Hegedus B."/>
            <person name="Baldrian P."/>
            <person name="Stursova M."/>
            <person name="Weitz H."/>
            <person name="Taylor A."/>
            <person name="Grigoriev I.V."/>
            <person name="Nagy L.G."/>
            <person name="Martin F."/>
            <person name="Kauserud H."/>
        </authorList>
    </citation>
    <scope>NUCLEOTIDE SEQUENCE</scope>
    <source>
        <strain evidence="2">CBHHK188m</strain>
    </source>
</reference>
<evidence type="ECO:0000313" key="2">
    <source>
        <dbReference type="EMBL" id="KAJ7778688.1"/>
    </source>
</evidence>
<organism evidence="2 3">
    <name type="scientific">Mycena maculata</name>
    <dbReference type="NCBI Taxonomy" id="230809"/>
    <lineage>
        <taxon>Eukaryota</taxon>
        <taxon>Fungi</taxon>
        <taxon>Dikarya</taxon>
        <taxon>Basidiomycota</taxon>
        <taxon>Agaricomycotina</taxon>
        <taxon>Agaricomycetes</taxon>
        <taxon>Agaricomycetidae</taxon>
        <taxon>Agaricales</taxon>
        <taxon>Marasmiineae</taxon>
        <taxon>Mycenaceae</taxon>
        <taxon>Mycena</taxon>
    </lineage>
</organism>
<sequence>MTSRTRLAQIVLCLILFFVQLRQISGSLTVSNGQSSALAPAQTSLVNIPVTKLYYPQIRLGLFRLLIPKETHGKCTEWLCL</sequence>
<feature type="signal peptide" evidence="1">
    <location>
        <begin position="1"/>
        <end position="26"/>
    </location>
</feature>
<dbReference type="Proteomes" id="UP001215280">
    <property type="component" value="Unassembled WGS sequence"/>
</dbReference>
<evidence type="ECO:0000256" key="1">
    <source>
        <dbReference type="SAM" id="SignalP"/>
    </source>
</evidence>
<gene>
    <name evidence="2" type="ORF">DFH07DRAFT_795593</name>
</gene>
<name>A0AAD7NX72_9AGAR</name>
<dbReference type="AlphaFoldDB" id="A0AAD7NX72"/>
<accession>A0AAD7NX72</accession>